<dbReference type="InParanoid" id="C5L8N3"/>
<name>C5L8N3_PERM5</name>
<feature type="compositionally biased region" description="Basic and acidic residues" evidence="1">
    <location>
        <begin position="174"/>
        <end position="183"/>
    </location>
</feature>
<evidence type="ECO:0000313" key="2">
    <source>
        <dbReference type="EMBL" id="EER06910.1"/>
    </source>
</evidence>
<evidence type="ECO:0000313" key="3">
    <source>
        <dbReference type="Proteomes" id="UP000007800"/>
    </source>
</evidence>
<dbReference type="GeneID" id="9059097"/>
<feature type="region of interest" description="Disordered" evidence="1">
    <location>
        <begin position="40"/>
        <end position="86"/>
    </location>
</feature>
<reference evidence="2 3" key="1">
    <citation type="submission" date="2008-07" db="EMBL/GenBank/DDBJ databases">
        <authorList>
            <person name="El-Sayed N."/>
            <person name="Caler E."/>
            <person name="Inman J."/>
            <person name="Amedeo P."/>
            <person name="Hass B."/>
            <person name="Wortman J."/>
        </authorList>
    </citation>
    <scope>NUCLEOTIDE SEQUENCE [LARGE SCALE GENOMIC DNA]</scope>
    <source>
        <strain evidence="3">ATCC 50983 / TXsc</strain>
    </source>
</reference>
<accession>C5L8N3</accession>
<dbReference type="AlphaFoldDB" id="C5L8N3"/>
<feature type="compositionally biased region" description="Basic and acidic residues" evidence="1">
    <location>
        <begin position="47"/>
        <end position="63"/>
    </location>
</feature>
<feature type="non-terminal residue" evidence="2">
    <location>
        <position position="204"/>
    </location>
</feature>
<proteinExistence type="predicted"/>
<gene>
    <name evidence="2" type="ORF">Pmar_PMAR007399</name>
</gene>
<dbReference type="EMBL" id="GG680238">
    <property type="protein sequence ID" value="EER06910.1"/>
    <property type="molecule type" value="Genomic_DNA"/>
</dbReference>
<evidence type="ECO:0000256" key="1">
    <source>
        <dbReference type="SAM" id="MobiDB-lite"/>
    </source>
</evidence>
<protein>
    <submittedName>
        <fullName evidence="2">Uncharacterized protein</fullName>
    </submittedName>
</protein>
<dbReference type="Proteomes" id="UP000007800">
    <property type="component" value="Unassembled WGS sequence"/>
</dbReference>
<feature type="region of interest" description="Disordered" evidence="1">
    <location>
        <begin position="142"/>
        <end position="192"/>
    </location>
</feature>
<dbReference type="RefSeq" id="XP_002775094.1">
    <property type="nucleotide sequence ID" value="XM_002775048.1"/>
</dbReference>
<organism evidence="3">
    <name type="scientific">Perkinsus marinus (strain ATCC 50983 / TXsc)</name>
    <dbReference type="NCBI Taxonomy" id="423536"/>
    <lineage>
        <taxon>Eukaryota</taxon>
        <taxon>Sar</taxon>
        <taxon>Alveolata</taxon>
        <taxon>Perkinsozoa</taxon>
        <taxon>Perkinsea</taxon>
        <taxon>Perkinsida</taxon>
        <taxon>Perkinsidae</taxon>
        <taxon>Perkinsus</taxon>
    </lineage>
</organism>
<sequence>MHGERVELSCPKCPRRCPIKICRILSPSTAKLPAKAAVLREALGPRGEAERGSGKGVGRKHDDEPQEEQEDRMEGGAETSGPLRRVAPEEQEDAIGVEAEAVAAAAAALVNEATQQSGGPMSTRPSLVMPPQTLIECNEEHPKRDACSSYGQQHVGKPPGFESYRPNISNGRNRQGEPDDNHRHQPTANELEIQRSILAAAKSR</sequence>
<keyword evidence="3" id="KW-1185">Reference proteome</keyword>